<dbReference type="AlphaFoldDB" id="A0A1D2VBJ6"/>
<dbReference type="RefSeq" id="XP_020045288.1">
    <property type="nucleotide sequence ID" value="XM_020188813.1"/>
</dbReference>
<proteinExistence type="predicted"/>
<name>A0A1D2VBJ6_9ASCO</name>
<sequence>MLCDDALATSTNSDIILSTNDGRDASLLFNTRATTNFIYESILDSPPPNINIISVQELENAKIIHAVFGKSYSVVRQPDVPIGLLPVYRHLLPVCSRYPLGCNPVPYKKGAGSA</sequence>
<evidence type="ECO:0000313" key="2">
    <source>
        <dbReference type="Proteomes" id="UP000095038"/>
    </source>
</evidence>
<keyword evidence="2" id="KW-1185">Reference proteome</keyword>
<reference evidence="2" key="1">
    <citation type="submission" date="2016-05" db="EMBL/GenBank/DDBJ databases">
        <title>Comparative genomics of biotechnologically important yeasts.</title>
        <authorList>
            <consortium name="DOE Joint Genome Institute"/>
            <person name="Riley R."/>
            <person name="Haridas S."/>
            <person name="Wolfe K.H."/>
            <person name="Lopes M.R."/>
            <person name="Hittinger C.T."/>
            <person name="Goker M."/>
            <person name="Salamov A."/>
            <person name="Wisecaver J."/>
            <person name="Long T.M."/>
            <person name="Aerts A.L."/>
            <person name="Barry K."/>
            <person name="Choi C."/>
            <person name="Clum A."/>
            <person name="Coughlan A.Y."/>
            <person name="Deshpande S."/>
            <person name="Douglass A.P."/>
            <person name="Hanson S.J."/>
            <person name="Klenk H.-P."/>
            <person name="Labutti K."/>
            <person name="Lapidus A."/>
            <person name="Lindquist E."/>
            <person name="Lipzen A."/>
            <person name="Meier-Kolthoff J.P."/>
            <person name="Ohm R.A."/>
            <person name="Otillar R.P."/>
            <person name="Pangilinan J."/>
            <person name="Peng Y."/>
            <person name="Rokas A."/>
            <person name="Rosa C.A."/>
            <person name="Scheuner C."/>
            <person name="Sibirny A.A."/>
            <person name="Slot J.C."/>
            <person name="Stielow J.B."/>
            <person name="Sun H."/>
            <person name="Kurtzman C.P."/>
            <person name="Blackwell M."/>
            <person name="Grigoriev I.V."/>
            <person name="Jeffries T.W."/>
        </authorList>
    </citation>
    <scope>NUCLEOTIDE SEQUENCE [LARGE SCALE GENOMIC DNA]</scope>
    <source>
        <strain evidence="2">DSM 1968</strain>
    </source>
</reference>
<organism evidence="1 2">
    <name type="scientific">Ascoidea rubescens DSM 1968</name>
    <dbReference type="NCBI Taxonomy" id="1344418"/>
    <lineage>
        <taxon>Eukaryota</taxon>
        <taxon>Fungi</taxon>
        <taxon>Dikarya</taxon>
        <taxon>Ascomycota</taxon>
        <taxon>Saccharomycotina</taxon>
        <taxon>Saccharomycetes</taxon>
        <taxon>Ascoideaceae</taxon>
        <taxon>Ascoidea</taxon>
    </lineage>
</organism>
<dbReference type="GeneID" id="30962449"/>
<dbReference type="Proteomes" id="UP000095038">
    <property type="component" value="Unassembled WGS sequence"/>
</dbReference>
<evidence type="ECO:0000313" key="1">
    <source>
        <dbReference type="EMBL" id="ODV58981.1"/>
    </source>
</evidence>
<dbReference type="EMBL" id="KV454488">
    <property type="protein sequence ID" value="ODV58981.1"/>
    <property type="molecule type" value="Genomic_DNA"/>
</dbReference>
<protein>
    <submittedName>
        <fullName evidence="1">Uncharacterized protein</fullName>
    </submittedName>
</protein>
<accession>A0A1D2VBJ6</accession>
<gene>
    <name evidence="1" type="ORF">ASCRUDRAFT_115204</name>
</gene>
<dbReference type="InParanoid" id="A0A1D2VBJ6"/>